<proteinExistence type="inferred from homology"/>
<evidence type="ECO:0000313" key="5">
    <source>
        <dbReference type="EMBL" id="SDN97332.1"/>
    </source>
</evidence>
<dbReference type="Gene3D" id="3.40.50.1820">
    <property type="entry name" value="alpha/beta hydrolase"/>
    <property type="match status" value="1"/>
</dbReference>
<evidence type="ECO:0000256" key="3">
    <source>
        <dbReference type="SAM" id="MobiDB-lite"/>
    </source>
</evidence>
<dbReference type="Pfam" id="PF07859">
    <property type="entry name" value="Abhydrolase_3"/>
    <property type="match status" value="1"/>
</dbReference>
<feature type="region of interest" description="Disordered" evidence="3">
    <location>
        <begin position="92"/>
        <end position="118"/>
    </location>
</feature>
<dbReference type="InterPro" id="IPR050300">
    <property type="entry name" value="GDXG_lipolytic_enzyme"/>
</dbReference>
<dbReference type="AlphaFoldDB" id="A0A1H0FS04"/>
<dbReference type="EMBL" id="FNIE01000006">
    <property type="protein sequence ID" value="SDN97332.1"/>
    <property type="molecule type" value="Genomic_DNA"/>
</dbReference>
<dbReference type="PANTHER" id="PTHR48081:SF30">
    <property type="entry name" value="ACETYL-HYDROLASE LIPR-RELATED"/>
    <property type="match status" value="1"/>
</dbReference>
<accession>A0A1H0FS04</accession>
<keyword evidence="2" id="KW-0378">Hydrolase</keyword>
<comment type="similarity">
    <text evidence="1">Belongs to the 'GDXG' lipolytic enzyme family.</text>
</comment>
<dbReference type="InterPro" id="IPR013094">
    <property type="entry name" value="AB_hydrolase_3"/>
</dbReference>
<organism evidence="5 6">
    <name type="scientific">Actinacidiphila guanduensis</name>
    <dbReference type="NCBI Taxonomy" id="310781"/>
    <lineage>
        <taxon>Bacteria</taxon>
        <taxon>Bacillati</taxon>
        <taxon>Actinomycetota</taxon>
        <taxon>Actinomycetes</taxon>
        <taxon>Kitasatosporales</taxon>
        <taxon>Streptomycetaceae</taxon>
        <taxon>Actinacidiphila</taxon>
    </lineage>
</organism>
<dbReference type="InterPro" id="IPR029058">
    <property type="entry name" value="AB_hydrolase_fold"/>
</dbReference>
<keyword evidence="6" id="KW-1185">Reference proteome</keyword>
<dbReference type="RefSeq" id="WP_093785152.1">
    <property type="nucleotide sequence ID" value="NZ_FNIE01000006.1"/>
</dbReference>
<name>A0A1H0FS04_9ACTN</name>
<evidence type="ECO:0000256" key="1">
    <source>
        <dbReference type="ARBA" id="ARBA00010515"/>
    </source>
</evidence>
<dbReference type="OrthoDB" id="128186at2"/>
<evidence type="ECO:0000313" key="6">
    <source>
        <dbReference type="Proteomes" id="UP000199341"/>
    </source>
</evidence>
<protein>
    <submittedName>
        <fullName evidence="5">Acetyl esterase/lipase</fullName>
    </submittedName>
</protein>
<reference evidence="5 6" key="1">
    <citation type="submission" date="2016-10" db="EMBL/GenBank/DDBJ databases">
        <authorList>
            <person name="de Groot N.N."/>
        </authorList>
    </citation>
    <scope>NUCLEOTIDE SEQUENCE [LARGE SCALE GENOMIC DNA]</scope>
    <source>
        <strain evidence="5 6">CGMCC 4.2022</strain>
    </source>
</reference>
<dbReference type="SUPFAM" id="SSF53474">
    <property type="entry name" value="alpha/beta-Hydrolases"/>
    <property type="match status" value="1"/>
</dbReference>
<gene>
    <name evidence="5" type="ORF">SAMN05216259_106403</name>
</gene>
<evidence type="ECO:0000259" key="4">
    <source>
        <dbReference type="Pfam" id="PF07859"/>
    </source>
</evidence>
<dbReference type="Proteomes" id="UP000199341">
    <property type="component" value="Unassembled WGS sequence"/>
</dbReference>
<dbReference type="STRING" id="310781.SAMN05216259_106403"/>
<dbReference type="PANTHER" id="PTHR48081">
    <property type="entry name" value="AB HYDROLASE SUPERFAMILY PROTEIN C4A8.06C"/>
    <property type="match status" value="1"/>
</dbReference>
<feature type="domain" description="Alpha/beta hydrolase fold-3" evidence="4">
    <location>
        <begin position="129"/>
        <end position="329"/>
    </location>
</feature>
<evidence type="ECO:0000256" key="2">
    <source>
        <dbReference type="ARBA" id="ARBA00022801"/>
    </source>
</evidence>
<dbReference type="GO" id="GO:0004806">
    <property type="term" value="F:triacylglycerol lipase activity"/>
    <property type="evidence" value="ECO:0007669"/>
    <property type="project" value="TreeGrafter"/>
</dbReference>
<sequence length="354" mass="36129">MSELQRDIVARILRESPIDLGGEVAEQRELFRELIGAEPVPEDVTVGPAVLGGVPAVSVSVGPVSVGPVQVGPVSVGPVSVRSLPTGSVPADSVLAGSVPAGPDPAGSVPADSGPAGPDPVADTADGTVLYFHGGCFAVGSAESSIGLAGHLARAAGVRVLSVDYRLAPEHPYPAALQDALAAYRALVREQGGAGRIAVVGESAGGNLAAALLLAVREEPDLPQPACAVLLSPWADLTVPDLPDDPGLDPVITARALRTRARDYLQGADPHDGLASPVHADLTGLPPLLIQAGSAEYLRDDAIRLAARAAAHHVQVTLDVTPHVPHVFQAFASILDEAAEALTRAAAFLHTHLR</sequence>